<feature type="transmembrane region" description="Helical" evidence="2">
    <location>
        <begin position="184"/>
        <end position="204"/>
    </location>
</feature>
<evidence type="ECO:0000313" key="3">
    <source>
        <dbReference type="EMBL" id="GJE91770.1"/>
    </source>
</evidence>
<accession>A0A9P3GDE0</accession>
<feature type="transmembrane region" description="Helical" evidence="2">
    <location>
        <begin position="142"/>
        <end position="164"/>
    </location>
</feature>
<dbReference type="AlphaFoldDB" id="A0A9P3GDE0"/>
<keyword evidence="2" id="KW-0472">Membrane</keyword>
<evidence type="ECO:0000256" key="1">
    <source>
        <dbReference type="SAM" id="MobiDB-lite"/>
    </source>
</evidence>
<keyword evidence="2" id="KW-0812">Transmembrane</keyword>
<dbReference type="OrthoDB" id="2796825at2759"/>
<proteinExistence type="predicted"/>
<protein>
    <submittedName>
        <fullName evidence="3">Uncharacterized protein</fullName>
    </submittedName>
</protein>
<comment type="caution">
    <text evidence="3">The sequence shown here is derived from an EMBL/GenBank/DDBJ whole genome shotgun (WGS) entry which is preliminary data.</text>
</comment>
<keyword evidence="2" id="KW-1133">Transmembrane helix</keyword>
<organism evidence="3 4">
    <name type="scientific">Phanerochaete sordida</name>
    <dbReference type="NCBI Taxonomy" id="48140"/>
    <lineage>
        <taxon>Eukaryota</taxon>
        <taxon>Fungi</taxon>
        <taxon>Dikarya</taxon>
        <taxon>Basidiomycota</taxon>
        <taxon>Agaricomycotina</taxon>
        <taxon>Agaricomycetes</taxon>
        <taxon>Polyporales</taxon>
        <taxon>Phanerochaetaceae</taxon>
        <taxon>Phanerochaete</taxon>
    </lineage>
</organism>
<reference evidence="3 4" key="1">
    <citation type="submission" date="2021-08" db="EMBL/GenBank/DDBJ databases">
        <title>Draft Genome Sequence of Phanerochaete sordida strain YK-624.</title>
        <authorList>
            <person name="Mori T."/>
            <person name="Dohra H."/>
            <person name="Suzuki T."/>
            <person name="Kawagishi H."/>
            <person name="Hirai H."/>
        </authorList>
    </citation>
    <scope>NUCLEOTIDE SEQUENCE [LARGE SCALE GENOMIC DNA]</scope>
    <source>
        <strain evidence="3 4">YK-624</strain>
    </source>
</reference>
<feature type="transmembrane region" description="Helical" evidence="2">
    <location>
        <begin position="20"/>
        <end position="44"/>
    </location>
</feature>
<feature type="transmembrane region" description="Helical" evidence="2">
    <location>
        <begin position="56"/>
        <end position="73"/>
    </location>
</feature>
<feature type="transmembrane region" description="Helical" evidence="2">
    <location>
        <begin position="225"/>
        <end position="247"/>
    </location>
</feature>
<gene>
    <name evidence="3" type="ORF">PsYK624_079210</name>
</gene>
<feature type="region of interest" description="Disordered" evidence="1">
    <location>
        <begin position="340"/>
        <end position="367"/>
    </location>
</feature>
<evidence type="ECO:0000256" key="2">
    <source>
        <dbReference type="SAM" id="Phobius"/>
    </source>
</evidence>
<feature type="transmembrane region" description="Helical" evidence="2">
    <location>
        <begin position="109"/>
        <end position="130"/>
    </location>
</feature>
<evidence type="ECO:0000313" key="4">
    <source>
        <dbReference type="Proteomes" id="UP000703269"/>
    </source>
</evidence>
<keyword evidence="4" id="KW-1185">Reference proteome</keyword>
<name>A0A9P3GDE0_9APHY</name>
<feature type="transmembrane region" description="Helical" evidence="2">
    <location>
        <begin position="253"/>
        <end position="274"/>
    </location>
</feature>
<dbReference type="Proteomes" id="UP000703269">
    <property type="component" value="Unassembled WGS sequence"/>
</dbReference>
<sequence>MSSAWIPDETPEELWLDRINLAGVGIGNIAYGVHITLFFLCFIAWWADRRRAPKSAYSMLAFISCVFILGSIGNGTQMRLLQMAYVDYRNYPGGPGAFETFEGSVKVNVIGTAAYTVNAWFADGLLLYRFSILWSFSRFRWAIVPALLGFVLSVISSCILLSQIADPGGALWISSSANMALTFWSSSISVTCYCTLGIVVKLLYMRYQVRKAFGANEPDSPYFSVAAMLIESALLYAAFALSFLITYAQGNTASLMLLSILGQVQSIAPLLIVLRVAQGRGWTIAKVKETERLGASGFGAPTVQFLHPSTAYGSETVAGTGSHTPNMEFEGRSVLSLATKPSDGPLRCSAEGCAGDRSSGEQSDSAV</sequence>
<dbReference type="EMBL" id="BPQB01000023">
    <property type="protein sequence ID" value="GJE91770.1"/>
    <property type="molecule type" value="Genomic_DNA"/>
</dbReference>